<accession>A0A8T2PQ03</accession>
<gene>
    <name evidence="2" type="ORF">JZ751_018043</name>
</gene>
<dbReference type="EMBL" id="JAFBMS010000004">
    <property type="protein sequence ID" value="KAG9353447.1"/>
    <property type="molecule type" value="Genomic_DNA"/>
</dbReference>
<evidence type="ECO:0000313" key="3">
    <source>
        <dbReference type="Proteomes" id="UP000824540"/>
    </source>
</evidence>
<protein>
    <submittedName>
        <fullName evidence="2">Uncharacterized protein</fullName>
    </submittedName>
</protein>
<keyword evidence="3" id="KW-1185">Reference proteome</keyword>
<feature type="compositionally biased region" description="Basic and acidic residues" evidence="1">
    <location>
        <begin position="1"/>
        <end position="20"/>
    </location>
</feature>
<dbReference type="AlphaFoldDB" id="A0A8T2PQ03"/>
<name>A0A8T2PQ03_9TELE</name>
<sequence length="97" mass="10575">MRERERERERENEGGQKAKETGCTGRCSGGLSLPPPPPQQDCGSRQVRKRLAIALPPLRRPPVNPVNSRLRITALSAKTTPPSPLPANPPLPPLSKL</sequence>
<feature type="compositionally biased region" description="Pro residues" evidence="1">
    <location>
        <begin position="81"/>
        <end position="97"/>
    </location>
</feature>
<evidence type="ECO:0000313" key="2">
    <source>
        <dbReference type="EMBL" id="KAG9353447.1"/>
    </source>
</evidence>
<proteinExistence type="predicted"/>
<comment type="caution">
    <text evidence="2">The sequence shown here is derived from an EMBL/GenBank/DDBJ whole genome shotgun (WGS) entry which is preliminary data.</text>
</comment>
<feature type="region of interest" description="Disordered" evidence="1">
    <location>
        <begin position="1"/>
        <end position="97"/>
    </location>
</feature>
<evidence type="ECO:0000256" key="1">
    <source>
        <dbReference type="SAM" id="MobiDB-lite"/>
    </source>
</evidence>
<dbReference type="Proteomes" id="UP000824540">
    <property type="component" value="Unassembled WGS sequence"/>
</dbReference>
<reference evidence="2" key="1">
    <citation type="thesis" date="2021" institute="BYU ScholarsArchive" country="Provo, UT, USA">
        <title>Applications of and Algorithms for Genome Assembly and Genomic Analyses with an Emphasis on Marine Teleosts.</title>
        <authorList>
            <person name="Pickett B.D."/>
        </authorList>
    </citation>
    <scope>NUCLEOTIDE SEQUENCE</scope>
    <source>
        <strain evidence="2">HI-2016</strain>
    </source>
</reference>
<organism evidence="2 3">
    <name type="scientific">Albula glossodonta</name>
    <name type="common">roundjaw bonefish</name>
    <dbReference type="NCBI Taxonomy" id="121402"/>
    <lineage>
        <taxon>Eukaryota</taxon>
        <taxon>Metazoa</taxon>
        <taxon>Chordata</taxon>
        <taxon>Craniata</taxon>
        <taxon>Vertebrata</taxon>
        <taxon>Euteleostomi</taxon>
        <taxon>Actinopterygii</taxon>
        <taxon>Neopterygii</taxon>
        <taxon>Teleostei</taxon>
        <taxon>Albuliformes</taxon>
        <taxon>Albulidae</taxon>
        <taxon>Albula</taxon>
    </lineage>
</organism>